<gene>
    <name evidence="5" type="ORF">FYJ74_03920</name>
</gene>
<comment type="similarity">
    <text evidence="2">Belongs to the threonine aldolase family.</text>
</comment>
<evidence type="ECO:0000313" key="6">
    <source>
        <dbReference type="Proteomes" id="UP000473699"/>
    </source>
</evidence>
<evidence type="ECO:0000313" key="5">
    <source>
        <dbReference type="EMBL" id="MST55189.1"/>
    </source>
</evidence>
<dbReference type="InterPro" id="IPR001597">
    <property type="entry name" value="ArAA_b-elim_lyase/Thr_aldolase"/>
</dbReference>
<dbReference type="Gene3D" id="3.90.1150.10">
    <property type="entry name" value="Aspartate Aminotransferase, domain 1"/>
    <property type="match status" value="1"/>
</dbReference>
<dbReference type="GO" id="GO:0016829">
    <property type="term" value="F:lyase activity"/>
    <property type="evidence" value="ECO:0007669"/>
    <property type="project" value="InterPro"/>
</dbReference>
<evidence type="ECO:0000256" key="2">
    <source>
        <dbReference type="ARBA" id="ARBA00006966"/>
    </source>
</evidence>
<keyword evidence="3" id="KW-0663">Pyridoxal phosphate</keyword>
<feature type="domain" description="Aromatic amino acid beta-eliminating lyase/threonine aldolase" evidence="4">
    <location>
        <begin position="14"/>
        <end position="240"/>
    </location>
</feature>
<dbReference type="SUPFAM" id="SSF53383">
    <property type="entry name" value="PLP-dependent transferases"/>
    <property type="match status" value="1"/>
</dbReference>
<sequence length="344" mass="37418">MIRFNCDYSEGCHPAVLEALVRTNMEQTPGYGEDAHCERAAALIRTACAAPEAAVHFLVGGTQANFVMIAAALRPHQAAVCAGTGHINVHESGAVEATGHKVIAVPGTNGKISAAQVRALVENHWDDVTHEHMAQPKLVYVSNPTELGTIYSLAELTALHDLCREKNLYLYLDGARLGYALAAAGNDLTLADVARLTDAFYIGGTKVGALFGEALVITNEALKEDFRYIEKQRGAMLAKGRLLGVQFETLFTDGLYLKISRHAVDMAMLIRDACRAEGWEFLVESPTNQQFPIVPVEALKKLGEKYAYSPWAKIDGRREAVRFCTSWATREEDVRALAADIAGS</sequence>
<dbReference type="GO" id="GO:0008483">
    <property type="term" value="F:transaminase activity"/>
    <property type="evidence" value="ECO:0007669"/>
    <property type="project" value="UniProtKB-KW"/>
</dbReference>
<dbReference type="Proteomes" id="UP000473699">
    <property type="component" value="Unassembled WGS sequence"/>
</dbReference>
<dbReference type="InterPro" id="IPR015422">
    <property type="entry name" value="PyrdxlP-dep_Trfase_small"/>
</dbReference>
<dbReference type="GO" id="GO:0006520">
    <property type="term" value="P:amino acid metabolic process"/>
    <property type="evidence" value="ECO:0007669"/>
    <property type="project" value="InterPro"/>
</dbReference>
<comment type="cofactor">
    <cofactor evidence="1">
        <name>pyridoxal 5'-phosphate</name>
        <dbReference type="ChEBI" id="CHEBI:597326"/>
    </cofactor>
</comment>
<keyword evidence="5" id="KW-0808">Transferase</keyword>
<name>A0A6L5YA66_9BACT</name>
<dbReference type="Pfam" id="PF01212">
    <property type="entry name" value="Beta_elim_lyase"/>
    <property type="match status" value="1"/>
</dbReference>
<dbReference type="InterPro" id="IPR015424">
    <property type="entry name" value="PyrdxlP-dep_Trfase"/>
</dbReference>
<evidence type="ECO:0000259" key="4">
    <source>
        <dbReference type="Pfam" id="PF01212"/>
    </source>
</evidence>
<reference evidence="5 6" key="1">
    <citation type="submission" date="2019-08" db="EMBL/GenBank/DDBJ databases">
        <title>In-depth cultivation of the pig gut microbiome towards novel bacterial diversity and tailored functional studies.</title>
        <authorList>
            <person name="Wylensek D."/>
            <person name="Hitch T.C.A."/>
            <person name="Clavel T."/>
        </authorList>
    </citation>
    <scope>NUCLEOTIDE SEQUENCE [LARGE SCALE GENOMIC DNA]</scope>
    <source>
        <strain evidence="5 6">SM-530-WT-4B</strain>
    </source>
</reference>
<dbReference type="AlphaFoldDB" id="A0A6L5YA66"/>
<evidence type="ECO:0000256" key="1">
    <source>
        <dbReference type="ARBA" id="ARBA00001933"/>
    </source>
</evidence>
<dbReference type="PANTHER" id="PTHR48097">
    <property type="entry name" value="L-THREONINE ALDOLASE-RELATED"/>
    <property type="match status" value="1"/>
</dbReference>
<organism evidence="5 6">
    <name type="scientific">Pyramidobacter porci</name>
    <dbReference type="NCBI Taxonomy" id="2605789"/>
    <lineage>
        <taxon>Bacteria</taxon>
        <taxon>Thermotogati</taxon>
        <taxon>Synergistota</taxon>
        <taxon>Synergistia</taxon>
        <taxon>Synergistales</taxon>
        <taxon>Dethiosulfovibrionaceae</taxon>
        <taxon>Pyramidobacter</taxon>
    </lineage>
</organism>
<evidence type="ECO:0000256" key="3">
    <source>
        <dbReference type="ARBA" id="ARBA00022898"/>
    </source>
</evidence>
<keyword evidence="5" id="KW-0032">Aminotransferase</keyword>
<protein>
    <submittedName>
        <fullName evidence="5">Aminotransferase class I/II-fold pyridoxal phosphate-dependent enzyme</fullName>
    </submittedName>
</protein>
<dbReference type="PANTHER" id="PTHR48097:SF5">
    <property type="entry name" value="LOW SPECIFICITY L-THREONINE ALDOLASE"/>
    <property type="match status" value="1"/>
</dbReference>
<proteinExistence type="inferred from homology"/>
<dbReference type="RefSeq" id="WP_154528290.1">
    <property type="nucleotide sequence ID" value="NZ_VUNH01000003.1"/>
</dbReference>
<comment type="caution">
    <text evidence="5">The sequence shown here is derived from an EMBL/GenBank/DDBJ whole genome shotgun (WGS) entry which is preliminary data.</text>
</comment>
<accession>A0A6L5YA66</accession>
<dbReference type="EMBL" id="VUNH01000003">
    <property type="protein sequence ID" value="MST55189.1"/>
    <property type="molecule type" value="Genomic_DNA"/>
</dbReference>
<dbReference type="Gene3D" id="3.40.640.10">
    <property type="entry name" value="Type I PLP-dependent aspartate aminotransferase-like (Major domain)"/>
    <property type="match status" value="1"/>
</dbReference>
<dbReference type="InterPro" id="IPR015421">
    <property type="entry name" value="PyrdxlP-dep_Trfase_major"/>
</dbReference>
<keyword evidence="6" id="KW-1185">Reference proteome</keyword>